<name>A0A7G3ZGI2_9SACH</name>
<organism evidence="2 3">
    <name type="scientific">Torulaspora globosa</name>
    <dbReference type="NCBI Taxonomy" id="48254"/>
    <lineage>
        <taxon>Eukaryota</taxon>
        <taxon>Fungi</taxon>
        <taxon>Dikarya</taxon>
        <taxon>Ascomycota</taxon>
        <taxon>Saccharomycotina</taxon>
        <taxon>Saccharomycetes</taxon>
        <taxon>Saccharomycetales</taxon>
        <taxon>Saccharomycetaceae</taxon>
        <taxon>Torulaspora</taxon>
    </lineage>
</organism>
<gene>
    <name evidence="2" type="ORF">HG536_0D01400</name>
</gene>
<dbReference type="EMBL" id="CP059249">
    <property type="protein sequence ID" value="QLL32618.1"/>
    <property type="molecule type" value="Genomic_DNA"/>
</dbReference>
<dbReference type="Proteomes" id="UP000515788">
    <property type="component" value="Chromosome 4"/>
</dbReference>
<dbReference type="GO" id="GO:0036149">
    <property type="term" value="P:phosphatidylinositol acyl-chain remodeling"/>
    <property type="evidence" value="ECO:0007669"/>
    <property type="project" value="TreeGrafter"/>
</dbReference>
<protein>
    <submittedName>
        <fullName evidence="2">Uncharacterized protein</fullName>
    </submittedName>
</protein>
<dbReference type="OrthoDB" id="189226at2759"/>
<dbReference type="GeneID" id="59325785"/>
<feature type="transmembrane region" description="Helical" evidence="1">
    <location>
        <begin position="45"/>
        <end position="67"/>
    </location>
</feature>
<proteinExistence type="predicted"/>
<evidence type="ECO:0000313" key="3">
    <source>
        <dbReference type="Proteomes" id="UP000515788"/>
    </source>
</evidence>
<accession>A0A7G3ZGI2</accession>
<dbReference type="KEGG" id="tgb:HG536_0D01400"/>
<dbReference type="GO" id="GO:0005783">
    <property type="term" value="C:endoplasmic reticulum"/>
    <property type="evidence" value="ECO:0007669"/>
    <property type="project" value="TreeGrafter"/>
</dbReference>
<dbReference type="GO" id="GO:0016746">
    <property type="term" value="F:acyltransferase activity"/>
    <property type="evidence" value="ECO:0007669"/>
    <property type="project" value="TreeGrafter"/>
</dbReference>
<keyword evidence="1" id="KW-0812">Transmembrane</keyword>
<sequence>MLIVFYQQTGLIAKQQMALRDSFETHIVGSLLEVKKWGVFEWGCVMVRLIILGVYIVVHSAVSVIAWSLNFYLESPVTGVVLKLNELLWGCIPVLGRYGIRIFPRVISEIKHKWIPRLSKLSQLIQVCFQVHLVEMTLKDKKNVQIFLTAESDSLELYDNDGQLVTTLLLANHRSINDYMLINYLIQNCSKYPPGERKMRNIVRKFWQDDVLLIPPLNFITWGKIVNFPQLSLMKNILMLDENAFVVPIKIKDHLTDTGNQVLAVFPEVNIMTTELSIIQRKLCEDYPFMAKFYNVLYPRFKSFISTIRCFAHIKHIKLNDNAKIFTNVRIIFNNGVSKFISKAAAHSQSTVDKQNAQASMIVGLPPMSDYEDIPEIEDDNENEATVPVKINQHFFDLTIVYYKPKFTKAAHDHINGQLGIHEGYQLEQVNPSVFEMLQPDRDLNKYDENYKRSRPPLIIMIHIKKHELAPLLPAKGRNLEKWLENKWYEKDKLIDSIEDGIRVR</sequence>
<reference evidence="2 3" key="1">
    <citation type="submission" date="2020-06" db="EMBL/GenBank/DDBJ databases">
        <title>The yeast mating-type switching endonuclease HO is a domesticated member of an unorthodox homing genetic element family.</title>
        <authorList>
            <person name="Coughlan A.Y."/>
            <person name="Lombardi L."/>
            <person name="Braun-Galleani S."/>
            <person name="Martos A.R."/>
            <person name="Galeote V."/>
            <person name="Bigey F."/>
            <person name="Dequin S."/>
            <person name="Byrne K.P."/>
            <person name="Wolfe K.H."/>
        </authorList>
    </citation>
    <scope>NUCLEOTIDE SEQUENCE [LARGE SCALE GENOMIC DNA]</scope>
    <source>
        <strain evidence="2 3">CBS764</strain>
    </source>
</reference>
<keyword evidence="1" id="KW-0472">Membrane</keyword>
<dbReference type="PANTHER" id="PTHR10983">
    <property type="entry name" value="1-ACYLGLYCEROL-3-PHOSPHATE ACYLTRANSFERASE-RELATED"/>
    <property type="match status" value="1"/>
</dbReference>
<dbReference type="PANTHER" id="PTHR10983:SF70">
    <property type="entry name" value="PROTEIN MUM3"/>
    <property type="match status" value="1"/>
</dbReference>
<evidence type="ECO:0000313" key="2">
    <source>
        <dbReference type="EMBL" id="QLL32618.1"/>
    </source>
</evidence>
<dbReference type="RefSeq" id="XP_037139292.1">
    <property type="nucleotide sequence ID" value="XM_037283396.1"/>
</dbReference>
<evidence type="ECO:0000256" key="1">
    <source>
        <dbReference type="SAM" id="Phobius"/>
    </source>
</evidence>
<dbReference type="AlphaFoldDB" id="A0A7G3ZGI2"/>
<keyword evidence="3" id="KW-1185">Reference proteome</keyword>
<keyword evidence="1" id="KW-1133">Transmembrane helix</keyword>